<evidence type="ECO:0000313" key="3">
    <source>
        <dbReference type="Proteomes" id="UP000575083"/>
    </source>
</evidence>
<keyword evidence="3" id="KW-1185">Reference proteome</keyword>
<gene>
    <name evidence="2" type="ORF">HNP48_000485</name>
</gene>
<organism evidence="2 3">
    <name type="scientific">Acidovorax soli</name>
    <dbReference type="NCBI Taxonomy" id="592050"/>
    <lineage>
        <taxon>Bacteria</taxon>
        <taxon>Pseudomonadati</taxon>
        <taxon>Pseudomonadota</taxon>
        <taxon>Betaproteobacteria</taxon>
        <taxon>Burkholderiales</taxon>
        <taxon>Comamonadaceae</taxon>
        <taxon>Acidovorax</taxon>
    </lineage>
</organism>
<sequence>MTTSAEPRTTPASVDTTRRQTASTSPSGAAAATNTSEEQHPKLPHERDQSVDMTHGQPDAQVQQAYRDVQRGLQDTDRGPPAGRAYQKQK</sequence>
<feature type="compositionally biased region" description="Polar residues" evidence="1">
    <location>
        <begin position="1"/>
        <end position="15"/>
    </location>
</feature>
<dbReference type="EMBL" id="JACHLK010000001">
    <property type="protein sequence ID" value="MBB6557821.1"/>
    <property type="molecule type" value="Genomic_DNA"/>
</dbReference>
<name>A0A7X0U787_9BURK</name>
<feature type="compositionally biased region" description="Basic and acidic residues" evidence="1">
    <location>
        <begin position="37"/>
        <end position="50"/>
    </location>
</feature>
<proteinExistence type="predicted"/>
<dbReference type="Proteomes" id="UP000575083">
    <property type="component" value="Unassembled WGS sequence"/>
</dbReference>
<comment type="caution">
    <text evidence="2">The sequence shown here is derived from an EMBL/GenBank/DDBJ whole genome shotgun (WGS) entry which is preliminary data.</text>
</comment>
<feature type="compositionally biased region" description="Basic and acidic residues" evidence="1">
    <location>
        <begin position="68"/>
        <end position="78"/>
    </location>
</feature>
<reference evidence="2 3" key="1">
    <citation type="submission" date="2020-08" db="EMBL/GenBank/DDBJ databases">
        <title>Functional genomics of gut bacteria from endangered species of beetles.</title>
        <authorList>
            <person name="Carlos-Shanley C."/>
        </authorList>
    </citation>
    <scope>NUCLEOTIDE SEQUENCE [LARGE SCALE GENOMIC DNA]</scope>
    <source>
        <strain evidence="2 3">S00198</strain>
    </source>
</reference>
<evidence type="ECO:0000256" key="1">
    <source>
        <dbReference type="SAM" id="MobiDB-lite"/>
    </source>
</evidence>
<dbReference type="AlphaFoldDB" id="A0A7X0U787"/>
<dbReference type="RefSeq" id="WP_184855245.1">
    <property type="nucleotide sequence ID" value="NZ_JACHLK010000001.1"/>
</dbReference>
<evidence type="ECO:0000313" key="2">
    <source>
        <dbReference type="EMBL" id="MBB6557821.1"/>
    </source>
</evidence>
<protein>
    <submittedName>
        <fullName evidence="2">Type IV pilus biogenesis protein CpaD/CtpE</fullName>
    </submittedName>
</protein>
<accession>A0A7X0U787</accession>
<feature type="region of interest" description="Disordered" evidence="1">
    <location>
        <begin position="1"/>
        <end position="90"/>
    </location>
</feature>
<feature type="compositionally biased region" description="Low complexity" evidence="1">
    <location>
        <begin position="21"/>
        <end position="36"/>
    </location>
</feature>